<reference evidence="2 3" key="1">
    <citation type="journal article" date="2019" name="Nat. Ecol. Evol.">
        <title>Megaphylogeny resolves global patterns of mushroom evolution.</title>
        <authorList>
            <person name="Varga T."/>
            <person name="Krizsan K."/>
            <person name="Foldi C."/>
            <person name="Dima B."/>
            <person name="Sanchez-Garcia M."/>
            <person name="Sanchez-Ramirez S."/>
            <person name="Szollosi G.J."/>
            <person name="Szarkandi J.G."/>
            <person name="Papp V."/>
            <person name="Albert L."/>
            <person name="Andreopoulos W."/>
            <person name="Angelini C."/>
            <person name="Antonin V."/>
            <person name="Barry K.W."/>
            <person name="Bougher N.L."/>
            <person name="Buchanan P."/>
            <person name="Buyck B."/>
            <person name="Bense V."/>
            <person name="Catcheside P."/>
            <person name="Chovatia M."/>
            <person name="Cooper J."/>
            <person name="Damon W."/>
            <person name="Desjardin D."/>
            <person name="Finy P."/>
            <person name="Geml J."/>
            <person name="Haridas S."/>
            <person name="Hughes K."/>
            <person name="Justo A."/>
            <person name="Karasinski D."/>
            <person name="Kautmanova I."/>
            <person name="Kiss B."/>
            <person name="Kocsube S."/>
            <person name="Kotiranta H."/>
            <person name="LaButti K.M."/>
            <person name="Lechner B.E."/>
            <person name="Liimatainen K."/>
            <person name="Lipzen A."/>
            <person name="Lukacs Z."/>
            <person name="Mihaltcheva S."/>
            <person name="Morgado L.N."/>
            <person name="Niskanen T."/>
            <person name="Noordeloos M.E."/>
            <person name="Ohm R.A."/>
            <person name="Ortiz-Santana B."/>
            <person name="Ovrebo C."/>
            <person name="Racz N."/>
            <person name="Riley R."/>
            <person name="Savchenko A."/>
            <person name="Shiryaev A."/>
            <person name="Soop K."/>
            <person name="Spirin V."/>
            <person name="Szebenyi C."/>
            <person name="Tomsovsky M."/>
            <person name="Tulloss R.E."/>
            <person name="Uehling J."/>
            <person name="Grigoriev I.V."/>
            <person name="Vagvolgyi C."/>
            <person name="Papp T."/>
            <person name="Martin F.M."/>
            <person name="Miettinen O."/>
            <person name="Hibbett D.S."/>
            <person name="Nagy L.G."/>
        </authorList>
    </citation>
    <scope>NUCLEOTIDE SEQUENCE [LARGE SCALE GENOMIC DNA]</scope>
    <source>
        <strain evidence="2 3">HHB13444</strain>
    </source>
</reference>
<protein>
    <submittedName>
        <fullName evidence="2">Uncharacterized protein</fullName>
    </submittedName>
</protein>
<name>A0A5C3PMW9_9APHY</name>
<keyword evidence="1" id="KW-0812">Transmembrane</keyword>
<dbReference type="AlphaFoldDB" id="A0A5C3PMW9"/>
<sequence length="108" mass="11962">MFGCYKQPILTGHRLLNQASNTQIMHSKYRVFVLLVIVSSSAVSTSGPIMFTGACGRWRPPLVQPRQLETRLGWSDERYPFRSRVRSSSLMSDAAKASHDAHAAPAGD</sequence>
<keyword evidence="3" id="KW-1185">Reference proteome</keyword>
<keyword evidence="1" id="KW-1133">Transmembrane helix</keyword>
<keyword evidence="1" id="KW-0472">Membrane</keyword>
<feature type="transmembrane region" description="Helical" evidence="1">
    <location>
        <begin position="31"/>
        <end position="51"/>
    </location>
</feature>
<evidence type="ECO:0000313" key="2">
    <source>
        <dbReference type="EMBL" id="TFK90671.1"/>
    </source>
</evidence>
<dbReference type="Proteomes" id="UP000308197">
    <property type="component" value="Unassembled WGS sequence"/>
</dbReference>
<organism evidence="2 3">
    <name type="scientific">Polyporus arcularius HHB13444</name>
    <dbReference type="NCBI Taxonomy" id="1314778"/>
    <lineage>
        <taxon>Eukaryota</taxon>
        <taxon>Fungi</taxon>
        <taxon>Dikarya</taxon>
        <taxon>Basidiomycota</taxon>
        <taxon>Agaricomycotina</taxon>
        <taxon>Agaricomycetes</taxon>
        <taxon>Polyporales</taxon>
        <taxon>Polyporaceae</taxon>
        <taxon>Polyporus</taxon>
    </lineage>
</organism>
<dbReference type="InParanoid" id="A0A5C3PMW9"/>
<gene>
    <name evidence="2" type="ORF">K466DRAFT_583501</name>
</gene>
<evidence type="ECO:0000256" key="1">
    <source>
        <dbReference type="SAM" id="Phobius"/>
    </source>
</evidence>
<evidence type="ECO:0000313" key="3">
    <source>
        <dbReference type="Proteomes" id="UP000308197"/>
    </source>
</evidence>
<accession>A0A5C3PMW9</accession>
<proteinExistence type="predicted"/>
<dbReference type="EMBL" id="ML211039">
    <property type="protein sequence ID" value="TFK90671.1"/>
    <property type="molecule type" value="Genomic_DNA"/>
</dbReference>